<comment type="similarity">
    <text evidence="1">Belongs to the glycosyl hydrolase 13 family.</text>
</comment>
<keyword evidence="4" id="KW-1185">Reference proteome</keyword>
<sequence>MTRTAPWWRSAVIYQVYIRSFADANGDGVGDIAGIRSRLPYLKSLGVDAVWINPWYKSPMADHGYDVADYRAIDPLFGTVAEAEQLIEEAHRHGIRVIPDIVPNHTSDQHAWFRAALAAGPGSPERERYVFRSGRGPGGAEPPNDWVSCFGGPAWTRLPDGDWYLHLFAPQQPDLNWQHPEVRAEFESILRFWFSRGVDGFRIDVAHGLVKHPELPDLPPRQEPAVLGPLISRESAGDRPRSHVDHPHWDRDEVHDIYRAWRRVADEFPGDRSFVAEAWADSPERLAAYVREDGLHTAFNFDFLMSGWDAKELRTVIDDSLAMLGAVGAPATWVLSNHDVMRHPSRYGRRATKRWTANEPYRPDGPADLELGTRRARAAALLMLALPGGAYVYQGEELGLPEVEDLPEDLLQDPVWERSGHTDRGRDGCRVPLPWSGGTAPYGFSPDGASAAPWLPQPEAWGELSVAAQTADPASMLELYREALRLRREHPALGDGTLAWLDTGESVLAFRRDPGFVCVVNLSPEPCPLPAHTSVLLSSGPLADGLLPPDHAVWLAV</sequence>
<protein>
    <submittedName>
        <fullName evidence="3">Alpha-glucosidase</fullName>
    </submittedName>
</protein>
<dbReference type="Pfam" id="PF00128">
    <property type="entry name" value="Alpha-amylase"/>
    <property type="match status" value="1"/>
</dbReference>
<evidence type="ECO:0000313" key="4">
    <source>
        <dbReference type="Proteomes" id="UP000053024"/>
    </source>
</evidence>
<evidence type="ECO:0000313" key="3">
    <source>
        <dbReference type="EMBL" id="KUN79119.1"/>
    </source>
</evidence>
<comment type="caution">
    <text evidence="3">The sequence shown here is derived from an EMBL/GenBank/DDBJ whole genome shotgun (WGS) entry which is preliminary data.</text>
</comment>
<dbReference type="STRING" id="285568.AQJ66_29240"/>
<name>A0A101SRY4_9ACTN</name>
<dbReference type="CDD" id="cd11332">
    <property type="entry name" value="AmyAc_OligoGlu_TS"/>
    <property type="match status" value="1"/>
</dbReference>
<dbReference type="InterPro" id="IPR006047">
    <property type="entry name" value="GH13_cat_dom"/>
</dbReference>
<gene>
    <name evidence="3" type="ORF">AQJ66_29240</name>
</gene>
<dbReference type="Gene3D" id="3.90.400.10">
    <property type="entry name" value="Oligo-1,6-glucosidase, Domain 2"/>
    <property type="match status" value="1"/>
</dbReference>
<evidence type="ECO:0000256" key="1">
    <source>
        <dbReference type="ARBA" id="ARBA00008061"/>
    </source>
</evidence>
<dbReference type="GO" id="GO:0009313">
    <property type="term" value="P:oligosaccharide catabolic process"/>
    <property type="evidence" value="ECO:0007669"/>
    <property type="project" value="TreeGrafter"/>
</dbReference>
<dbReference type="InterPro" id="IPR017853">
    <property type="entry name" value="GH"/>
</dbReference>
<dbReference type="Gene3D" id="3.20.20.80">
    <property type="entry name" value="Glycosidases"/>
    <property type="match status" value="1"/>
</dbReference>
<dbReference type="OrthoDB" id="9043248at2"/>
<dbReference type="GO" id="GO:0004556">
    <property type="term" value="F:alpha-amylase activity"/>
    <property type="evidence" value="ECO:0007669"/>
    <property type="project" value="TreeGrafter"/>
</dbReference>
<feature type="domain" description="Glycosyl hydrolase family 13 catalytic" evidence="2">
    <location>
        <begin position="15"/>
        <end position="430"/>
    </location>
</feature>
<dbReference type="PANTHER" id="PTHR10357:SF179">
    <property type="entry name" value="NEUTRAL AND BASIC AMINO ACID TRANSPORT PROTEIN RBAT"/>
    <property type="match status" value="1"/>
</dbReference>
<dbReference type="InterPro" id="IPR045857">
    <property type="entry name" value="O16G_dom_2"/>
</dbReference>
<dbReference type="EMBL" id="LMWX01000054">
    <property type="protein sequence ID" value="KUN79119.1"/>
    <property type="molecule type" value="Genomic_DNA"/>
</dbReference>
<dbReference type="SMART" id="SM00642">
    <property type="entry name" value="Aamy"/>
    <property type="match status" value="1"/>
</dbReference>
<dbReference type="PANTHER" id="PTHR10357">
    <property type="entry name" value="ALPHA-AMYLASE FAMILY MEMBER"/>
    <property type="match status" value="1"/>
</dbReference>
<dbReference type="SUPFAM" id="SSF51445">
    <property type="entry name" value="(Trans)glycosidases"/>
    <property type="match status" value="1"/>
</dbReference>
<reference evidence="3 4" key="1">
    <citation type="submission" date="2015-10" db="EMBL/GenBank/DDBJ databases">
        <title>Draft genome sequence of Streptomyces bungoensis DSM 41781, type strain for the species Streptomyces bungoensis.</title>
        <authorList>
            <person name="Ruckert C."/>
            <person name="Winkler A."/>
            <person name="Kalinowski J."/>
            <person name="Kampfer P."/>
            <person name="Glaeser S."/>
        </authorList>
    </citation>
    <scope>NUCLEOTIDE SEQUENCE [LARGE SCALE GENOMIC DNA]</scope>
    <source>
        <strain evidence="3 4">DSM 41781</strain>
    </source>
</reference>
<evidence type="ECO:0000259" key="2">
    <source>
        <dbReference type="SMART" id="SM00642"/>
    </source>
</evidence>
<proteinExistence type="inferred from homology"/>
<dbReference type="AlphaFoldDB" id="A0A101SRY4"/>
<dbReference type="Proteomes" id="UP000053024">
    <property type="component" value="Unassembled WGS sequence"/>
</dbReference>
<dbReference type="RefSeq" id="WP_061928091.1">
    <property type="nucleotide sequence ID" value="NZ_JBEYBH010000018.1"/>
</dbReference>
<organism evidence="3 4">
    <name type="scientific">Streptomyces bungoensis</name>
    <dbReference type="NCBI Taxonomy" id="285568"/>
    <lineage>
        <taxon>Bacteria</taxon>
        <taxon>Bacillati</taxon>
        <taxon>Actinomycetota</taxon>
        <taxon>Actinomycetes</taxon>
        <taxon>Kitasatosporales</taxon>
        <taxon>Streptomycetaceae</taxon>
        <taxon>Streptomyces</taxon>
    </lineage>
</organism>
<accession>A0A101SRY4</accession>